<evidence type="ECO:0000313" key="2">
    <source>
        <dbReference type="EMBL" id="EUC58924.1"/>
    </source>
</evidence>
<dbReference type="OrthoDB" id="3289604at2759"/>
<sequence length="306" mass="34258">MNQQVNGYQEYNIMQEEVALHPEDGRKPTKGKCILRALNWFIFVKNGKFTAPVYADCTDEFWPGTTVYGFAASLSGKARWHIMGGFWSYPPHWRGSVDPVLWLETDMGYSYALLDPASEYSQIWKVACHSWTPPGDGANPTYLDVDPAFPRPVWWAGTQSWNYVQRVVEEEKKKAEEESDDELQASNRVKGKTPQRKASQRKPQKRKSNAPAFSSSRLSEPNNNIMTAGITENQSTLQHLVFSQDPNSVPRKKPRYVEINGGSDQDTSSKAGIAISTVSSTMFEPIVDYAMSIGGKLACTIDPSSC</sequence>
<evidence type="ECO:0000256" key="1">
    <source>
        <dbReference type="SAM" id="MobiDB-lite"/>
    </source>
</evidence>
<feature type="compositionally biased region" description="Polar residues" evidence="1">
    <location>
        <begin position="211"/>
        <end position="224"/>
    </location>
</feature>
<comment type="caution">
    <text evidence="2">The sequence shown here is derived from an EMBL/GenBank/DDBJ whole genome shotgun (WGS) entry which is preliminary data.</text>
</comment>
<feature type="region of interest" description="Disordered" evidence="1">
    <location>
        <begin position="173"/>
        <end position="224"/>
    </location>
</feature>
<feature type="compositionally biased region" description="Basic residues" evidence="1">
    <location>
        <begin position="189"/>
        <end position="208"/>
    </location>
</feature>
<accession>A0A0A1UIK1</accession>
<dbReference type="AlphaFoldDB" id="A0A0A1UIK1"/>
<organism evidence="2 3">
    <name type="scientific">Rhizoctonia solani AG-3 Rhs1AP</name>
    <dbReference type="NCBI Taxonomy" id="1086054"/>
    <lineage>
        <taxon>Eukaryota</taxon>
        <taxon>Fungi</taxon>
        <taxon>Dikarya</taxon>
        <taxon>Basidiomycota</taxon>
        <taxon>Agaricomycotina</taxon>
        <taxon>Agaricomycetes</taxon>
        <taxon>Cantharellales</taxon>
        <taxon>Ceratobasidiaceae</taxon>
        <taxon>Rhizoctonia</taxon>
    </lineage>
</organism>
<dbReference type="Proteomes" id="UP000030108">
    <property type="component" value="Unassembled WGS sequence"/>
</dbReference>
<name>A0A0A1UIK1_9AGAM</name>
<reference evidence="3" key="1">
    <citation type="journal article" date="2014" name="Genome Announc.">
        <title>Draft genome sequence of the plant-pathogenic soil fungus Rhizoctonia solani anastomosis group 3 strain Rhs1AP.</title>
        <authorList>
            <person name="Cubeta M.A."/>
            <person name="Thomas E."/>
            <person name="Dean R.A."/>
            <person name="Jabaji S."/>
            <person name="Neate S.M."/>
            <person name="Tavantzis S."/>
            <person name="Toda T."/>
            <person name="Vilgalys R."/>
            <person name="Bharathan N."/>
            <person name="Fedorova-Abrams N."/>
            <person name="Pakala S.B."/>
            <person name="Pakala S.M."/>
            <person name="Zafar N."/>
            <person name="Joardar V."/>
            <person name="Losada L."/>
            <person name="Nierman W.C."/>
        </authorList>
    </citation>
    <scope>NUCLEOTIDE SEQUENCE [LARGE SCALE GENOMIC DNA]</scope>
    <source>
        <strain evidence="3">AG-3</strain>
    </source>
</reference>
<dbReference type="EMBL" id="JATN01000321">
    <property type="protein sequence ID" value="EUC58924.1"/>
    <property type="molecule type" value="Genomic_DNA"/>
</dbReference>
<feature type="non-terminal residue" evidence="2">
    <location>
        <position position="306"/>
    </location>
</feature>
<evidence type="ECO:0000313" key="3">
    <source>
        <dbReference type="Proteomes" id="UP000030108"/>
    </source>
</evidence>
<protein>
    <submittedName>
        <fullName evidence="2">Uncharacterized protein</fullName>
    </submittedName>
</protein>
<proteinExistence type="predicted"/>
<gene>
    <name evidence="2" type="ORF">RSOL_284530</name>
</gene>